<dbReference type="InterPro" id="IPR002715">
    <property type="entry name" value="Nas_poly-pep-assoc_cplx_dom"/>
</dbReference>
<evidence type="ECO:0000259" key="4">
    <source>
        <dbReference type="PROSITE" id="PS51151"/>
    </source>
</evidence>
<dbReference type="CDD" id="cd22055">
    <property type="entry name" value="NAC_BTF3"/>
    <property type="match status" value="1"/>
</dbReference>
<keyword evidence="2" id="KW-0804">Transcription</keyword>
<dbReference type="Pfam" id="PF01849">
    <property type="entry name" value="NAC"/>
    <property type="match status" value="1"/>
</dbReference>
<comment type="subunit">
    <text evidence="2">Part of the nascent polypeptide-associated complex (NAC).</text>
</comment>
<dbReference type="PANTHER" id="PTHR10351">
    <property type="entry name" value="TRANSCRIPTION FACTOR BTF3 FAMILY MEMBER"/>
    <property type="match status" value="1"/>
</dbReference>
<dbReference type="Gene3D" id="2.20.70.30">
    <property type="entry name" value="Nascent polypeptide-associated complex domain"/>
    <property type="match status" value="1"/>
</dbReference>
<evidence type="ECO:0000256" key="2">
    <source>
        <dbReference type="RuleBase" id="RU361272"/>
    </source>
</evidence>
<evidence type="ECO:0000256" key="1">
    <source>
        <dbReference type="ARBA" id="ARBA00005296"/>
    </source>
</evidence>
<name>A0A1D1YPE6_9ARAE</name>
<dbReference type="InterPro" id="IPR039370">
    <property type="entry name" value="BTF3"/>
</dbReference>
<proteinExistence type="inferred from homology"/>
<dbReference type="EMBL" id="GDJX01011453">
    <property type="protein sequence ID" value="JAT56483.1"/>
    <property type="molecule type" value="Transcribed_RNA"/>
</dbReference>
<evidence type="ECO:0000313" key="5">
    <source>
        <dbReference type="EMBL" id="JAT56483.1"/>
    </source>
</evidence>
<organism evidence="5">
    <name type="scientific">Anthurium amnicola</name>
    <dbReference type="NCBI Taxonomy" id="1678845"/>
    <lineage>
        <taxon>Eukaryota</taxon>
        <taxon>Viridiplantae</taxon>
        <taxon>Streptophyta</taxon>
        <taxon>Embryophyta</taxon>
        <taxon>Tracheophyta</taxon>
        <taxon>Spermatophyta</taxon>
        <taxon>Magnoliopsida</taxon>
        <taxon>Liliopsida</taxon>
        <taxon>Araceae</taxon>
        <taxon>Pothoideae</taxon>
        <taxon>Potheae</taxon>
        <taxon>Anthurium</taxon>
    </lineage>
</organism>
<dbReference type="AlphaFoldDB" id="A0A1D1YPE6"/>
<dbReference type="PROSITE" id="PS51151">
    <property type="entry name" value="NAC_AB"/>
    <property type="match status" value="1"/>
</dbReference>
<feature type="domain" description="NAC-A/B" evidence="4">
    <location>
        <begin position="34"/>
        <end position="99"/>
    </location>
</feature>
<dbReference type="FunFam" id="2.20.70.30:FF:000001">
    <property type="entry name" value="Transcription factor BTF3 homolog"/>
    <property type="match status" value="1"/>
</dbReference>
<reference evidence="5" key="1">
    <citation type="submission" date="2015-07" db="EMBL/GenBank/DDBJ databases">
        <title>Transcriptome Assembly of Anthurium amnicola.</title>
        <authorList>
            <person name="Suzuki J."/>
        </authorList>
    </citation>
    <scope>NUCLEOTIDE SEQUENCE</scope>
</reference>
<feature type="region of interest" description="Disordered" evidence="3">
    <location>
        <begin position="1"/>
        <end position="35"/>
    </location>
</feature>
<sequence length="143" mass="15729">MMNADRLAKLQAQVRIGGKGSPRRKMKKVHKSATNDDKKLKTALNKLKLHPIQSIDEVNMVKEDGSVLHFRSPKVQASVQSNTFVIEGPAEEKSAESNLEMLQKLTANLSQASQNVATEGDDEEIPALVEDFEAETEKATDGQ</sequence>
<evidence type="ECO:0000256" key="3">
    <source>
        <dbReference type="SAM" id="MobiDB-lite"/>
    </source>
</evidence>
<feature type="compositionally biased region" description="Basic residues" evidence="3">
    <location>
        <begin position="21"/>
        <end position="31"/>
    </location>
</feature>
<accession>A0A1D1YPE6</accession>
<keyword evidence="2" id="KW-0805">Transcription regulation</keyword>
<dbReference type="SMART" id="SM01407">
    <property type="entry name" value="NAC"/>
    <property type="match status" value="1"/>
</dbReference>
<gene>
    <name evidence="5" type="primary">EGD1_1</name>
    <name evidence="5" type="ORF">g.22214</name>
</gene>
<dbReference type="InterPro" id="IPR038187">
    <property type="entry name" value="NAC_A/B_dom_sf"/>
</dbReference>
<comment type="similarity">
    <text evidence="1 2">Belongs to the NAC-beta family.</text>
</comment>
<protein>
    <recommendedName>
        <fullName evidence="2">Nascent polypeptide-associated complex subunit beta</fullName>
    </recommendedName>
</protein>